<proteinExistence type="predicted"/>
<dbReference type="PANTHER" id="PTHR37813:SF1">
    <property type="entry name" value="FELS-2 PROPHAGE PROTEIN"/>
    <property type="match status" value="1"/>
</dbReference>
<organism evidence="2 3">
    <name type="scientific">Staphylococcus phage phiSa2wa_st93</name>
    <dbReference type="NCBI Taxonomy" id="2060956"/>
    <lineage>
        <taxon>Viruses</taxon>
        <taxon>Duplodnaviria</taxon>
        <taxon>Heunggongvirae</taxon>
        <taxon>Uroviricota</taxon>
        <taxon>Caudoviricetes</taxon>
        <taxon>Triavirus</taxon>
        <taxon>Triavirus P240</taxon>
    </lineage>
</organism>
<keyword evidence="1" id="KW-0175">Coiled coil</keyword>
<sequence length="82" mass="9422">MEARKEVNMNEKVEGMTLELKLDHLGVQEGMKGLKRQLGVVNSEMKANLSAFDKSEKSMEKYQARIKGLNDRLKVQKRCILK</sequence>
<reference evidence="2" key="1">
    <citation type="journal article" date="2020" name="PLoS ONE">
        <title>Diversity of bacteriophages encoding Panton-Valentine leukocidin in temporally and geographically related Staphylococcus aureus.</title>
        <authorList>
            <person name="Coombs G.W."/>
            <person name="Baines S.L."/>
            <person name="Howden B.P."/>
            <person name="Swenson K.M."/>
            <person name="O'Brien F.G."/>
        </authorList>
    </citation>
    <scope>NUCLEOTIDE SEQUENCE</scope>
</reference>
<dbReference type="EMBL" id="MG029517">
    <property type="protein sequence ID" value="AUM58279.1"/>
    <property type="molecule type" value="Genomic_DNA"/>
</dbReference>
<dbReference type="PANTHER" id="PTHR37813">
    <property type="entry name" value="FELS-2 PROPHAGE PROTEIN"/>
    <property type="match status" value="1"/>
</dbReference>
<evidence type="ECO:0000313" key="3">
    <source>
        <dbReference type="Proteomes" id="UP000240324"/>
    </source>
</evidence>
<evidence type="ECO:0000313" key="2">
    <source>
        <dbReference type="EMBL" id="AUM58279.1"/>
    </source>
</evidence>
<dbReference type="Proteomes" id="UP000240324">
    <property type="component" value="Genome"/>
</dbReference>
<name>A0A2I6PEW8_9CAUD</name>
<protein>
    <recommendedName>
        <fullName evidence="4">Tail tape measure protein</fullName>
    </recommendedName>
</protein>
<feature type="coiled-coil region" evidence="1">
    <location>
        <begin position="52"/>
        <end position="79"/>
    </location>
</feature>
<evidence type="ECO:0000256" key="1">
    <source>
        <dbReference type="SAM" id="Coils"/>
    </source>
</evidence>
<accession>A0A2I6PEW8</accession>
<evidence type="ECO:0008006" key="4">
    <source>
        <dbReference type="Google" id="ProtNLM"/>
    </source>
</evidence>